<proteinExistence type="predicted"/>
<dbReference type="Pfam" id="PF02656">
    <property type="entry name" value="DUF202"/>
    <property type="match status" value="1"/>
</dbReference>
<feature type="transmembrane region" description="Helical" evidence="5">
    <location>
        <begin position="88"/>
        <end position="108"/>
    </location>
</feature>
<reference evidence="7 8" key="1">
    <citation type="submission" date="2016-11" db="EMBL/GenBank/DDBJ databases">
        <title>A multilocus sequence analysis scheme for characterization of bacteria in the genus Thioclava.</title>
        <authorList>
            <person name="Liu Y."/>
            <person name="Shao Z."/>
        </authorList>
    </citation>
    <scope>NUCLEOTIDE SEQUENCE [LARGE SCALE GENOMIC DNA]</scope>
    <source>
        <strain evidence="7 8">TAW-CT134</strain>
    </source>
</reference>
<accession>A0ABX3MVV0</accession>
<evidence type="ECO:0000256" key="4">
    <source>
        <dbReference type="ARBA" id="ARBA00023136"/>
    </source>
</evidence>
<evidence type="ECO:0000256" key="3">
    <source>
        <dbReference type="ARBA" id="ARBA00022989"/>
    </source>
</evidence>
<keyword evidence="8" id="KW-1185">Reference proteome</keyword>
<organism evidence="7 8">
    <name type="scientific">Thioclava sediminum</name>
    <dbReference type="NCBI Taxonomy" id="1915319"/>
    <lineage>
        <taxon>Bacteria</taxon>
        <taxon>Pseudomonadati</taxon>
        <taxon>Pseudomonadota</taxon>
        <taxon>Alphaproteobacteria</taxon>
        <taxon>Rhodobacterales</taxon>
        <taxon>Paracoccaceae</taxon>
        <taxon>Thioclava</taxon>
    </lineage>
</organism>
<evidence type="ECO:0000256" key="1">
    <source>
        <dbReference type="ARBA" id="ARBA00004127"/>
    </source>
</evidence>
<evidence type="ECO:0000256" key="2">
    <source>
        <dbReference type="ARBA" id="ARBA00022692"/>
    </source>
</evidence>
<keyword evidence="4 5" id="KW-0472">Membrane</keyword>
<evidence type="ECO:0000259" key="6">
    <source>
        <dbReference type="Pfam" id="PF02656"/>
    </source>
</evidence>
<evidence type="ECO:0000256" key="5">
    <source>
        <dbReference type="SAM" id="Phobius"/>
    </source>
</evidence>
<keyword evidence="2 5" id="KW-0812">Transmembrane</keyword>
<dbReference type="Proteomes" id="UP000190787">
    <property type="component" value="Unassembled WGS sequence"/>
</dbReference>
<feature type="transmembrane region" description="Helical" evidence="5">
    <location>
        <begin position="17"/>
        <end position="35"/>
    </location>
</feature>
<gene>
    <name evidence="7" type="ORF">BMI91_14475</name>
</gene>
<dbReference type="InterPro" id="IPR003807">
    <property type="entry name" value="DUF202"/>
</dbReference>
<evidence type="ECO:0000313" key="7">
    <source>
        <dbReference type="EMBL" id="OOY23673.1"/>
    </source>
</evidence>
<comment type="caution">
    <text evidence="7">The sequence shown here is derived from an EMBL/GenBank/DDBJ whole genome shotgun (WGS) entry which is preliminary data.</text>
</comment>
<protein>
    <recommendedName>
        <fullName evidence="6">DUF202 domain-containing protein</fullName>
    </recommendedName>
</protein>
<feature type="transmembrane region" description="Helical" evidence="5">
    <location>
        <begin position="47"/>
        <end position="68"/>
    </location>
</feature>
<dbReference type="EMBL" id="MPZV01000003">
    <property type="protein sequence ID" value="OOY23673.1"/>
    <property type="molecule type" value="Genomic_DNA"/>
</dbReference>
<comment type="subcellular location">
    <subcellularLocation>
        <location evidence="1">Endomembrane system</location>
        <topology evidence="1">Multi-pass membrane protein</topology>
    </subcellularLocation>
</comment>
<name>A0ABX3MVV0_9RHOB</name>
<feature type="domain" description="DUF202" evidence="6">
    <location>
        <begin position="8"/>
        <end position="69"/>
    </location>
</feature>
<evidence type="ECO:0000313" key="8">
    <source>
        <dbReference type="Proteomes" id="UP000190787"/>
    </source>
</evidence>
<keyword evidence="3 5" id="KW-1133">Transmembrane helix</keyword>
<sequence length="109" mass="11924">MAAQKNFKNHAANERTFLAWLRTAIAIVGVGLTAAKLTRADIPGWSDLAMVLSGGVVVILAFVRMRMLRALIDAEEAPDEKGTNWPDLLLFALVIALMVLLGIFILHVR</sequence>